<feature type="coiled-coil region" evidence="1">
    <location>
        <begin position="43"/>
        <end position="87"/>
    </location>
</feature>
<evidence type="ECO:0000256" key="1">
    <source>
        <dbReference type="SAM" id="Coils"/>
    </source>
</evidence>
<dbReference type="EMBL" id="POUK01000001">
    <property type="protein sequence ID" value="PNF78306.1"/>
    <property type="molecule type" value="Genomic_DNA"/>
</dbReference>
<gene>
    <name evidence="3" type="ORF">CXK95_03145</name>
</gene>
<sequence>MRTWLAGGGALAILLLVGGGYSQAESAAPTATGSALQSSVGTAQAEMTREEQLNRKQRELEAAGQEKQQLQERLRSEKGSLDSALLQLASAKSLIHQEIEDFLKQPAGQERLDGLLADYRRGSEAEQAARQRVQVAEEELGRQHLKYAQLTREVERLTALLASEARERNAKKVQAIARRLERTLHFNESVSFRCSTSKSMAACLAEHRNDSRMSQWVQERYQRVLSEELRDEIDSLQLDPNWYSYRARADFSEASMNLDGTVSAEVIIEAAIKPKKVMPCAILGVSSELCDARSYSLIVRSNRFNDQVRINDQVHGATPVSLILESGEYDVQVTHEGVTQTRKLSLDDDRVVNFRF</sequence>
<evidence type="ECO:0000259" key="2">
    <source>
        <dbReference type="Pfam" id="PF08308"/>
    </source>
</evidence>
<feature type="coiled-coil region" evidence="1">
    <location>
        <begin position="133"/>
        <end position="167"/>
    </location>
</feature>
<organism evidence="3 4">
    <name type="scientific">Stutzerimonas degradans</name>
    <dbReference type="NCBI Taxonomy" id="2968968"/>
    <lineage>
        <taxon>Bacteria</taxon>
        <taxon>Pseudomonadati</taxon>
        <taxon>Pseudomonadota</taxon>
        <taxon>Gammaproteobacteria</taxon>
        <taxon>Pseudomonadales</taxon>
        <taxon>Pseudomonadaceae</taxon>
        <taxon>Stutzerimonas</taxon>
    </lineage>
</organism>
<comment type="caution">
    <text evidence="3">The sequence shown here is derived from an EMBL/GenBank/DDBJ whole genome shotgun (WGS) entry which is preliminary data.</text>
</comment>
<dbReference type="RefSeq" id="WP_102827598.1">
    <property type="nucleotide sequence ID" value="NZ_CP065721.1"/>
</dbReference>
<name>A0A8E2QIP8_9GAMM</name>
<keyword evidence="1" id="KW-0175">Coiled coil</keyword>
<proteinExistence type="predicted"/>
<keyword evidence="4" id="KW-1185">Reference proteome</keyword>
<accession>A0A8E2QIP8</accession>
<dbReference type="AlphaFoldDB" id="A0A8E2QIP8"/>
<reference evidence="3 4" key="1">
    <citation type="submission" date="2018-01" db="EMBL/GenBank/DDBJ databases">
        <title>Denitrification phenotypes of diverse strains of Pseudomonas stutzeri.</title>
        <authorList>
            <person name="Milligan D.A."/>
            <person name="Bergaust L."/>
            <person name="Bakken L.R."/>
            <person name="Frostegard A."/>
        </authorList>
    </citation>
    <scope>NUCLEOTIDE SEQUENCE [LARGE SCALE GENOMIC DNA]</scope>
    <source>
        <strain evidence="3 4">DSM 50238</strain>
    </source>
</reference>
<protein>
    <recommendedName>
        <fullName evidence="2">PEGA domain-containing protein</fullName>
    </recommendedName>
</protein>
<feature type="domain" description="PEGA" evidence="2">
    <location>
        <begin position="295"/>
        <end position="354"/>
    </location>
</feature>
<evidence type="ECO:0000313" key="3">
    <source>
        <dbReference type="EMBL" id="PNF78306.1"/>
    </source>
</evidence>
<dbReference type="InterPro" id="IPR013229">
    <property type="entry name" value="PEGA"/>
</dbReference>
<dbReference type="Proteomes" id="UP000235881">
    <property type="component" value="Unassembled WGS sequence"/>
</dbReference>
<evidence type="ECO:0000313" key="4">
    <source>
        <dbReference type="Proteomes" id="UP000235881"/>
    </source>
</evidence>
<dbReference type="Pfam" id="PF08308">
    <property type="entry name" value="PEGA"/>
    <property type="match status" value="1"/>
</dbReference>